<dbReference type="InterPro" id="IPR000253">
    <property type="entry name" value="FHA_dom"/>
</dbReference>
<evidence type="ECO:0000256" key="1">
    <source>
        <dbReference type="SAM" id="MobiDB-lite"/>
    </source>
</evidence>
<comment type="caution">
    <text evidence="3">The sequence shown here is derived from an EMBL/GenBank/DDBJ whole genome shotgun (WGS) entry which is preliminary data.</text>
</comment>
<dbReference type="Gene3D" id="2.60.200.20">
    <property type="match status" value="1"/>
</dbReference>
<dbReference type="InterPro" id="IPR017735">
    <property type="entry name" value="T6SS_FHA"/>
</dbReference>
<dbReference type="InterPro" id="IPR050923">
    <property type="entry name" value="Cell_Proc_Reg/RNA_Proc"/>
</dbReference>
<dbReference type="SMART" id="SM00240">
    <property type="entry name" value="FHA"/>
    <property type="match status" value="1"/>
</dbReference>
<evidence type="ECO:0000259" key="2">
    <source>
        <dbReference type="PROSITE" id="PS50006"/>
    </source>
</evidence>
<evidence type="ECO:0000313" key="4">
    <source>
        <dbReference type="Proteomes" id="UP000286576"/>
    </source>
</evidence>
<dbReference type="Pfam" id="PF00498">
    <property type="entry name" value="FHA"/>
    <property type="match status" value="1"/>
</dbReference>
<accession>A0A418NNK9</accession>
<proteinExistence type="predicted"/>
<evidence type="ECO:0000313" key="3">
    <source>
        <dbReference type="EMBL" id="RIV82865.1"/>
    </source>
</evidence>
<protein>
    <submittedName>
        <fullName evidence="3">Type VI secretion system-associated FHA domain protein TagH</fullName>
    </submittedName>
</protein>
<dbReference type="InterPro" id="IPR046883">
    <property type="entry name" value="T6SS_FHA_C"/>
</dbReference>
<dbReference type="EMBL" id="QXFL01000013">
    <property type="protein sequence ID" value="RIV82865.1"/>
    <property type="molecule type" value="Genomic_DNA"/>
</dbReference>
<dbReference type="Pfam" id="PF20232">
    <property type="entry name" value="T6SS_FHA_C"/>
    <property type="match status" value="1"/>
</dbReference>
<dbReference type="AlphaFoldDB" id="A0A418NNK9"/>
<reference evidence="3 4" key="1">
    <citation type="submission" date="2018-08" db="EMBL/GenBank/DDBJ databases">
        <title>Erythrobacter zhengii sp.nov., a bacterium isolated from deep-sea sediment.</title>
        <authorList>
            <person name="Fang C."/>
            <person name="Wu Y.-H."/>
            <person name="Sun C."/>
            <person name="Wang H."/>
            <person name="Cheng H."/>
            <person name="Meng F.-X."/>
            <person name="Wang C.-S."/>
            <person name="Xu X.-W."/>
        </authorList>
    </citation>
    <scope>NUCLEOTIDE SEQUENCE [LARGE SCALE GENOMIC DNA]</scope>
    <source>
        <strain evidence="3 4">V18</strain>
    </source>
</reference>
<gene>
    <name evidence="3" type="primary">tagH</name>
    <name evidence="3" type="ORF">D2V07_17300</name>
</gene>
<keyword evidence="4" id="KW-1185">Reference proteome</keyword>
<dbReference type="PANTHER" id="PTHR23308">
    <property type="entry name" value="NUCLEAR INHIBITOR OF PROTEIN PHOSPHATASE-1"/>
    <property type="match status" value="1"/>
</dbReference>
<dbReference type="SUPFAM" id="SSF49879">
    <property type="entry name" value="SMAD/FHA domain"/>
    <property type="match status" value="1"/>
</dbReference>
<feature type="domain" description="FHA" evidence="2">
    <location>
        <begin position="119"/>
        <end position="170"/>
    </location>
</feature>
<feature type="compositionally biased region" description="Low complexity" evidence="1">
    <location>
        <begin position="334"/>
        <end position="351"/>
    </location>
</feature>
<dbReference type="CDD" id="cd00060">
    <property type="entry name" value="FHA"/>
    <property type="match status" value="1"/>
</dbReference>
<name>A0A418NNK9_9SPHN</name>
<organism evidence="3 4">
    <name type="scientific">Aurantiacibacter zhengii</name>
    <dbReference type="NCBI Taxonomy" id="2307003"/>
    <lineage>
        <taxon>Bacteria</taxon>
        <taxon>Pseudomonadati</taxon>
        <taxon>Pseudomonadota</taxon>
        <taxon>Alphaproteobacteria</taxon>
        <taxon>Sphingomonadales</taxon>
        <taxon>Erythrobacteraceae</taxon>
        <taxon>Aurantiacibacter</taxon>
    </lineage>
</organism>
<dbReference type="InterPro" id="IPR008984">
    <property type="entry name" value="SMAD_FHA_dom_sf"/>
</dbReference>
<dbReference type="PROSITE" id="PS50006">
    <property type="entry name" value="FHA_DOMAIN"/>
    <property type="match status" value="1"/>
</dbReference>
<sequence length="604" mass="65130">MSPGHVRAGRAGERGQPGEIAGLRDLLFRRFNLRSRSGAGKRRSRGYGSPGGRRDYFCSCAKAGRNQRISRQGTRFGREGGGFRNRCPDQDVSLTLRIQNRERLENGSSLEFVLHRRGGLIGRSATNDWSLPDSNKSGISRRHCEIQYREGRYFLSDLSSNGTFVNDGQEPVQGPHPIAPGDRIYIGDYEIVAVVSGEARETFEREQERKAAEENTGCDDWEGLPSGAAGASAGASGPAAGAAEDWGLPEEAAREVSEWADEAGSGNFAPDGDDIFGSLTNNHQVDWAAASWDAPVPSDEGFGAPADDDGFAPLDDGGKDKDPFLPLNPSADTSDPFSAASASQPSASPNAGRTAPNAAVPSGEENWGTQYPAGRPDPKARPAPPPPTGAQPARRRSQQQAPATPPPAAAQAPDAAYQQLVRYLGVDPQKLSQTPEETAERTARLLHRLLAGLMTLLEARARAKDQMGATATQLRFDGNNPLKFARNVEQALEMTLNPPMRGYMDADRAVEDAFRDLQAHQIATLKAMQGALQATLKRFSPAAIKARTEEKGGLSKLIPGQREAELWKAYEKEFGGVAQGSAEAFLDVFSKEFRQAYEDASRRS</sequence>
<feature type="compositionally biased region" description="Low complexity" evidence="1">
    <location>
        <begin position="225"/>
        <end position="243"/>
    </location>
</feature>
<dbReference type="NCBIfam" id="TIGR03354">
    <property type="entry name" value="VI_FHA"/>
    <property type="match status" value="1"/>
</dbReference>
<dbReference type="Proteomes" id="UP000286576">
    <property type="component" value="Unassembled WGS sequence"/>
</dbReference>
<feature type="region of interest" description="Disordered" evidence="1">
    <location>
        <begin position="208"/>
        <end position="414"/>
    </location>
</feature>